<name>A0A0A1U0X1_ENTIV</name>
<accession>A0A0A1U0X1</accession>
<proteinExistence type="predicted"/>
<dbReference type="OMA" id="INEHNTA"/>
<dbReference type="Gene3D" id="1.10.510.10">
    <property type="entry name" value="Transferase(Phosphotransferase) domain 1"/>
    <property type="match status" value="1"/>
</dbReference>
<sequence length="276" mass="31881">MNLPVVTLKRGFACEFKIFVKPNYTTKICSKAKIVSKSLQSGVETIIEITIKGVTQISTRLNPDLLIKEKKIRKGKFGVVYKGTYRGNVVAIKKIRDYKDSTELFLEFENAINMLDKFRCKYIVHFYGAVFVPNKICMVTELAQYRSLKDLINHKKTNEIDEKMILKMILEAAKGILYLHENGILHRDIKPDNILVISLDFNNNVNAKLTDFGTSRNINLLITNMTFTKGIGTPVFMAPEVLNQEKYKQAADVYYLQFRCMNALYWEMRIQKKKLI</sequence>
<dbReference type="Pfam" id="PF00069">
    <property type="entry name" value="Pkinase"/>
    <property type="match status" value="1"/>
</dbReference>
<dbReference type="SUPFAM" id="SSF56112">
    <property type="entry name" value="Protein kinase-like (PK-like)"/>
    <property type="match status" value="1"/>
</dbReference>
<dbReference type="InterPro" id="IPR011009">
    <property type="entry name" value="Kinase-like_dom_sf"/>
</dbReference>
<gene>
    <name evidence="2" type="ORF">EIN_382000</name>
</gene>
<dbReference type="Proteomes" id="UP000014680">
    <property type="component" value="Unassembled WGS sequence"/>
</dbReference>
<organism evidence="2 3">
    <name type="scientific">Entamoeba invadens IP1</name>
    <dbReference type="NCBI Taxonomy" id="370355"/>
    <lineage>
        <taxon>Eukaryota</taxon>
        <taxon>Amoebozoa</taxon>
        <taxon>Evosea</taxon>
        <taxon>Archamoebae</taxon>
        <taxon>Mastigamoebida</taxon>
        <taxon>Entamoebidae</taxon>
        <taxon>Entamoeba</taxon>
    </lineage>
</organism>
<protein>
    <submittedName>
        <fullName evidence="2">Negative regulator of the PHO system, putative</fullName>
    </submittedName>
</protein>
<dbReference type="InterPro" id="IPR000719">
    <property type="entry name" value="Prot_kinase_dom"/>
</dbReference>
<dbReference type="PANTHER" id="PTHR45756">
    <property type="entry name" value="PALMITOYLTRANSFERASE"/>
    <property type="match status" value="1"/>
</dbReference>
<dbReference type="GeneID" id="14886657"/>
<dbReference type="InterPro" id="IPR008271">
    <property type="entry name" value="Ser/Thr_kinase_AS"/>
</dbReference>
<dbReference type="GO" id="GO:0005524">
    <property type="term" value="F:ATP binding"/>
    <property type="evidence" value="ECO:0007669"/>
    <property type="project" value="InterPro"/>
</dbReference>
<keyword evidence="3" id="KW-1185">Reference proteome</keyword>
<dbReference type="GO" id="GO:0004672">
    <property type="term" value="F:protein kinase activity"/>
    <property type="evidence" value="ECO:0007669"/>
    <property type="project" value="InterPro"/>
</dbReference>
<dbReference type="InterPro" id="IPR053215">
    <property type="entry name" value="TKL_Ser/Thr_kinase"/>
</dbReference>
<dbReference type="AlphaFoldDB" id="A0A0A1U0X1"/>
<dbReference type="OrthoDB" id="10261027at2759"/>
<dbReference type="PROSITE" id="PS50011">
    <property type="entry name" value="PROTEIN_KINASE_DOM"/>
    <property type="match status" value="1"/>
</dbReference>
<dbReference type="KEGG" id="eiv:EIN_382000"/>
<evidence type="ECO:0000313" key="3">
    <source>
        <dbReference type="Proteomes" id="UP000014680"/>
    </source>
</evidence>
<dbReference type="SMART" id="SM00220">
    <property type="entry name" value="S_TKc"/>
    <property type="match status" value="1"/>
</dbReference>
<dbReference type="RefSeq" id="XP_004254447.1">
    <property type="nucleotide sequence ID" value="XM_004254399.1"/>
</dbReference>
<dbReference type="PANTHER" id="PTHR45756:SF1">
    <property type="entry name" value="PROTEIN KINASE DOMAIN CONTAINING PROTEIN"/>
    <property type="match status" value="1"/>
</dbReference>
<dbReference type="VEuPathDB" id="AmoebaDB:EIN_382000"/>
<evidence type="ECO:0000313" key="2">
    <source>
        <dbReference type="EMBL" id="ELP87676.1"/>
    </source>
</evidence>
<evidence type="ECO:0000259" key="1">
    <source>
        <dbReference type="PROSITE" id="PS50011"/>
    </source>
</evidence>
<dbReference type="EMBL" id="KB206817">
    <property type="protein sequence ID" value="ELP87676.1"/>
    <property type="molecule type" value="Genomic_DNA"/>
</dbReference>
<dbReference type="PROSITE" id="PS00108">
    <property type="entry name" value="PROTEIN_KINASE_ST"/>
    <property type="match status" value="1"/>
</dbReference>
<reference evidence="2 3" key="1">
    <citation type="submission" date="2012-10" db="EMBL/GenBank/DDBJ databases">
        <authorList>
            <person name="Zafar N."/>
            <person name="Inman J."/>
            <person name="Hall N."/>
            <person name="Lorenzi H."/>
            <person name="Caler E."/>
        </authorList>
    </citation>
    <scope>NUCLEOTIDE SEQUENCE [LARGE SCALE GENOMIC DNA]</scope>
    <source>
        <strain evidence="2 3">IP1</strain>
    </source>
</reference>
<feature type="domain" description="Protein kinase" evidence="1">
    <location>
        <begin position="66"/>
        <end position="276"/>
    </location>
</feature>